<evidence type="ECO:0000313" key="3">
    <source>
        <dbReference type="Proteomes" id="UP001589896"/>
    </source>
</evidence>
<accession>A0ABV6RLG6</accession>
<evidence type="ECO:0000256" key="1">
    <source>
        <dbReference type="SAM" id="MobiDB-lite"/>
    </source>
</evidence>
<name>A0ABV6RLG6_9GAMM</name>
<protein>
    <submittedName>
        <fullName evidence="2">Uncharacterized protein</fullName>
    </submittedName>
</protein>
<feature type="compositionally biased region" description="Basic and acidic residues" evidence="1">
    <location>
        <begin position="26"/>
        <end position="37"/>
    </location>
</feature>
<reference evidence="2 3" key="1">
    <citation type="submission" date="2024-09" db="EMBL/GenBank/DDBJ databases">
        <authorList>
            <person name="Sun Q."/>
            <person name="Mori K."/>
        </authorList>
    </citation>
    <scope>NUCLEOTIDE SEQUENCE [LARGE SCALE GENOMIC DNA]</scope>
    <source>
        <strain evidence="2 3">KCTC 23076</strain>
    </source>
</reference>
<comment type="caution">
    <text evidence="2">The sequence shown here is derived from an EMBL/GenBank/DDBJ whole genome shotgun (WGS) entry which is preliminary data.</text>
</comment>
<organism evidence="2 3">
    <name type="scientific">Lysobacter korlensis</name>
    <dbReference type="NCBI Taxonomy" id="553636"/>
    <lineage>
        <taxon>Bacteria</taxon>
        <taxon>Pseudomonadati</taxon>
        <taxon>Pseudomonadota</taxon>
        <taxon>Gammaproteobacteria</taxon>
        <taxon>Lysobacterales</taxon>
        <taxon>Lysobacteraceae</taxon>
        <taxon>Lysobacter</taxon>
    </lineage>
</organism>
<dbReference type="Proteomes" id="UP001589896">
    <property type="component" value="Unassembled WGS sequence"/>
</dbReference>
<feature type="region of interest" description="Disordered" evidence="1">
    <location>
        <begin position="1"/>
        <end position="69"/>
    </location>
</feature>
<evidence type="ECO:0000313" key="2">
    <source>
        <dbReference type="EMBL" id="MFC0677822.1"/>
    </source>
</evidence>
<sequence length="69" mass="7248">MSVQPHNNGAGALQKNSGQDLAGTGDDQRREAARNAEDPPSLDQRGIAGVGHNGLDENQGSPADRSRQR</sequence>
<dbReference type="EMBL" id="JBHLTG010000001">
    <property type="protein sequence ID" value="MFC0677822.1"/>
    <property type="molecule type" value="Genomic_DNA"/>
</dbReference>
<gene>
    <name evidence="2" type="ORF">ACFFGH_08220</name>
</gene>
<dbReference type="RefSeq" id="WP_386666842.1">
    <property type="nucleotide sequence ID" value="NZ_JBHLTG010000001.1"/>
</dbReference>
<keyword evidence="3" id="KW-1185">Reference proteome</keyword>
<proteinExistence type="predicted"/>